<comment type="caution">
    <text evidence="1">The sequence shown here is derived from an EMBL/GenBank/DDBJ whole genome shotgun (WGS) entry which is preliminary data.</text>
</comment>
<evidence type="ECO:0000313" key="1">
    <source>
        <dbReference type="EMBL" id="PHP52775.1"/>
    </source>
</evidence>
<protein>
    <submittedName>
        <fullName evidence="1">Uncharacterized protein</fullName>
    </submittedName>
</protein>
<organism evidence="1 2">
    <name type="scientific">Actinomyces ruminis</name>
    <dbReference type="NCBI Taxonomy" id="1937003"/>
    <lineage>
        <taxon>Bacteria</taxon>
        <taxon>Bacillati</taxon>
        <taxon>Actinomycetota</taxon>
        <taxon>Actinomycetes</taxon>
        <taxon>Actinomycetales</taxon>
        <taxon>Actinomycetaceae</taxon>
        <taxon>Actinomyces</taxon>
    </lineage>
</organism>
<keyword evidence="2" id="KW-1185">Reference proteome</keyword>
<dbReference type="EMBL" id="MTPX02000041">
    <property type="protein sequence ID" value="PHP52775.1"/>
    <property type="molecule type" value="Genomic_DNA"/>
</dbReference>
<sequence length="65" mass="6654">MGVGEAVDGVAVGADPAQPASVGTVKPTATAVVRAVARIVRAGRYRPARVPSSLADEVRMLPAWQ</sequence>
<accession>A0ABX4MBD9</accession>
<dbReference type="RefSeq" id="WP_086614020.1">
    <property type="nucleotide sequence ID" value="NZ_MTPX02000041.1"/>
</dbReference>
<proteinExistence type="predicted"/>
<dbReference type="Proteomes" id="UP000194577">
    <property type="component" value="Unassembled WGS sequence"/>
</dbReference>
<reference evidence="1 2" key="1">
    <citation type="submission" date="2017-10" db="EMBL/GenBank/DDBJ databases">
        <title>Draft genome sequence of cellulolytic Actinomyces sp CtC72 isolated from cattle rumen fluid.</title>
        <authorList>
            <person name="Joshi A.J."/>
            <person name="Vasudevan G."/>
            <person name="Lanjekar V.B."/>
            <person name="Hivarkar S."/>
            <person name="Engineer A."/>
            <person name="Pore S.D."/>
            <person name="Dhakephalkar P.K."/>
            <person name="Dagar S."/>
        </authorList>
    </citation>
    <scope>NUCLEOTIDE SEQUENCE [LARGE SCALE GENOMIC DNA]</scope>
    <source>
        <strain evidence="2">CtC72</strain>
    </source>
</reference>
<evidence type="ECO:0000313" key="2">
    <source>
        <dbReference type="Proteomes" id="UP000194577"/>
    </source>
</evidence>
<name>A0ABX4MBD9_9ACTO</name>
<gene>
    <name evidence="1" type="ORF">BW737_008005</name>
</gene>